<accession>A0A8H7EH21</accession>
<evidence type="ECO:0000256" key="4">
    <source>
        <dbReference type="ARBA" id="ARBA00023015"/>
    </source>
</evidence>
<evidence type="ECO:0000256" key="5">
    <source>
        <dbReference type="ARBA" id="ARBA00023163"/>
    </source>
</evidence>
<organism evidence="10 11">
    <name type="scientific">Alternaria burnsii</name>
    <dbReference type="NCBI Taxonomy" id="1187904"/>
    <lineage>
        <taxon>Eukaryota</taxon>
        <taxon>Fungi</taxon>
        <taxon>Dikarya</taxon>
        <taxon>Ascomycota</taxon>
        <taxon>Pezizomycotina</taxon>
        <taxon>Dothideomycetes</taxon>
        <taxon>Pleosporomycetidae</taxon>
        <taxon>Pleosporales</taxon>
        <taxon>Pleosporineae</taxon>
        <taxon>Pleosporaceae</taxon>
        <taxon>Alternaria</taxon>
        <taxon>Alternaria sect. Alternaria</taxon>
    </lineage>
</organism>
<evidence type="ECO:0000256" key="3">
    <source>
        <dbReference type="ARBA" id="ARBA00017307"/>
    </source>
</evidence>
<dbReference type="EMBL" id="JAAABM010000004">
    <property type="protein sequence ID" value="KAF7678291.1"/>
    <property type="molecule type" value="Genomic_DNA"/>
</dbReference>
<dbReference type="PANTHER" id="PTHR46469">
    <property type="entry name" value="TRANSCRIPTION INITIATION FACTOR TFIID SUBUNIT 8"/>
    <property type="match status" value="1"/>
</dbReference>
<feature type="region of interest" description="Disordered" evidence="7">
    <location>
        <begin position="208"/>
        <end position="234"/>
    </location>
</feature>
<comment type="similarity">
    <text evidence="2">Belongs to the TAF8 family.</text>
</comment>
<dbReference type="Pfam" id="PF10406">
    <property type="entry name" value="TAF8_C"/>
    <property type="match status" value="1"/>
</dbReference>
<protein>
    <recommendedName>
        <fullName evidence="3">Transcription initiation factor TFIID subunit 8</fullName>
    </recommendedName>
</protein>
<comment type="caution">
    <text evidence="10">The sequence shown here is derived from an EMBL/GenBank/DDBJ whole genome shotgun (WGS) entry which is preliminary data.</text>
</comment>
<dbReference type="Gene3D" id="1.10.20.10">
    <property type="entry name" value="Histone, subunit A"/>
    <property type="match status" value="1"/>
</dbReference>
<feature type="domain" description="Transcription factor TFIID subunit 8 C-terminal" evidence="9">
    <location>
        <begin position="197"/>
        <end position="245"/>
    </location>
</feature>
<reference evidence="10" key="2">
    <citation type="submission" date="2020-08" db="EMBL/GenBank/DDBJ databases">
        <title>Draft Genome Sequence of Cumin Blight Pathogen Alternaria burnsii.</title>
        <authorList>
            <person name="Feng Z."/>
        </authorList>
    </citation>
    <scope>NUCLEOTIDE SEQUENCE</scope>
    <source>
        <strain evidence="10">CBS107.38</strain>
    </source>
</reference>
<evidence type="ECO:0000313" key="10">
    <source>
        <dbReference type="EMBL" id="KAF7678291.1"/>
    </source>
</evidence>
<dbReference type="SUPFAM" id="SSF52540">
    <property type="entry name" value="P-loop containing nucleoside triphosphate hydrolases"/>
    <property type="match status" value="1"/>
</dbReference>
<dbReference type="CDD" id="cd00076">
    <property type="entry name" value="HFD_SF"/>
    <property type="match status" value="1"/>
</dbReference>
<evidence type="ECO:0000256" key="7">
    <source>
        <dbReference type="SAM" id="MobiDB-lite"/>
    </source>
</evidence>
<dbReference type="Pfam" id="PF07524">
    <property type="entry name" value="Bromo_TP"/>
    <property type="match status" value="1"/>
</dbReference>
<dbReference type="GO" id="GO:0005669">
    <property type="term" value="C:transcription factor TFIID complex"/>
    <property type="evidence" value="ECO:0007669"/>
    <property type="project" value="InterPro"/>
</dbReference>
<reference evidence="10" key="1">
    <citation type="submission" date="2020-01" db="EMBL/GenBank/DDBJ databases">
        <authorList>
            <person name="Feng Z.H.Z."/>
        </authorList>
    </citation>
    <scope>NUCLEOTIDE SEQUENCE</scope>
    <source>
        <strain evidence="10">CBS107.38</strain>
    </source>
</reference>
<feature type="region of interest" description="Disordered" evidence="7">
    <location>
        <begin position="248"/>
        <end position="310"/>
    </location>
</feature>
<keyword evidence="11" id="KW-1185">Reference proteome</keyword>
<keyword evidence="4" id="KW-0805">Transcription regulation</keyword>
<dbReference type="InterPro" id="IPR006565">
    <property type="entry name" value="BTP"/>
</dbReference>
<dbReference type="PANTHER" id="PTHR46469:SF1">
    <property type="entry name" value="TRANSCRIPTION INITIATION FACTOR TFIID SUBUNIT 8"/>
    <property type="match status" value="1"/>
</dbReference>
<evidence type="ECO:0000259" key="8">
    <source>
        <dbReference type="Pfam" id="PF07524"/>
    </source>
</evidence>
<name>A0A8H7EH21_9PLEO</name>
<dbReference type="AlphaFoldDB" id="A0A8H7EH21"/>
<feature type="compositionally biased region" description="Basic and acidic residues" evidence="7">
    <location>
        <begin position="285"/>
        <end position="298"/>
    </location>
</feature>
<evidence type="ECO:0000313" key="11">
    <source>
        <dbReference type="Proteomes" id="UP000596902"/>
    </source>
</evidence>
<evidence type="ECO:0000256" key="1">
    <source>
        <dbReference type="ARBA" id="ARBA00004123"/>
    </source>
</evidence>
<evidence type="ECO:0000259" key="9">
    <source>
        <dbReference type="Pfam" id="PF10406"/>
    </source>
</evidence>
<feature type="domain" description="Bromodomain associated" evidence="8">
    <location>
        <begin position="73"/>
        <end position="139"/>
    </location>
</feature>
<sequence length="727" mass="80878">MPGIILSPSASSEGAIAGMKRAHDAGNAPTYGEPHPKKRQVVRALHHTQPIQHIAEPISAELDPFGESKDFFDQQLRRAIAIQCKGVGFESARPDALEEFRALVDSYMTNFLAQVRTSMTSSRRTETVAHDWIYALTSAGLRGSASLEQHIDTGEVPPLVLQPYFEPPAPPEAPPPDTESLLGLGLSGKADKETRRYIPKHFPGFPSKHTYTATPVFTKRENDPRKIREKATEEGILAEQSLRKLMAAQKAGVQKQNVGKRKRSRRMKESDQLWQAAMKDLLDEENQREKEEERRQAQTDEYDDDWDMPQDAPIRQLTTDRNVNLEEGVHVNYDQKYWRNTPDATAFFFGCSERHLYCTSSFSTQSPNLTFGFRGLPDGKVLIDASNSETGIVEIGGAIARSKVFRSLREFVISEDNVTIGTNTTQTSHFNVPEIDRLISGSGSPILEIISPPPTQHPSGAGKTSLLYFMIAHAILPPTFRAVSVGGQGVAVVLFDPLHHFSILRLAETMLSIVNSQLLSTDLEINEPLRVDVKIMVKTALQHLHIFYPKSWPSLLATLDSLPDYLLNQTTPHKSMHRRIQSIVLEDIDAFIWSIRNTNNSSVSMSSNTLAMASTQLIIRLTKLIKLLSCGAVLTSHSTSQSSYRPALPTSWPQGTSVTRLAIRRVDVPKFAPAISVEEAEKERLQRWEVASRGRFECWKVGAGARDGEGFAFRVGKAIEVERGGRG</sequence>
<dbReference type="Proteomes" id="UP000596902">
    <property type="component" value="Unassembled WGS sequence"/>
</dbReference>
<dbReference type="InterPro" id="IPR027417">
    <property type="entry name" value="P-loop_NTPase"/>
</dbReference>
<dbReference type="InterPro" id="IPR037818">
    <property type="entry name" value="TAF8"/>
</dbReference>
<keyword evidence="5" id="KW-0804">Transcription</keyword>
<dbReference type="InterPro" id="IPR009072">
    <property type="entry name" value="Histone-fold"/>
</dbReference>
<dbReference type="Gene3D" id="3.40.50.300">
    <property type="entry name" value="P-loop containing nucleotide triphosphate hydrolases"/>
    <property type="match status" value="1"/>
</dbReference>
<comment type="subcellular location">
    <subcellularLocation>
        <location evidence="1">Nucleus</location>
    </subcellularLocation>
</comment>
<dbReference type="InterPro" id="IPR019473">
    <property type="entry name" value="TFIID_su8_C"/>
</dbReference>
<proteinExistence type="inferred from homology"/>
<feature type="compositionally biased region" description="Basic and acidic residues" evidence="7">
    <location>
        <begin position="218"/>
        <end position="233"/>
    </location>
</feature>
<gene>
    <name evidence="10" type="ORF">GT037_003672</name>
</gene>
<dbReference type="GO" id="GO:0006367">
    <property type="term" value="P:transcription initiation at RNA polymerase II promoter"/>
    <property type="evidence" value="ECO:0007669"/>
    <property type="project" value="TreeGrafter"/>
</dbReference>
<dbReference type="GO" id="GO:0046982">
    <property type="term" value="F:protein heterodimerization activity"/>
    <property type="evidence" value="ECO:0007669"/>
    <property type="project" value="InterPro"/>
</dbReference>
<dbReference type="RefSeq" id="XP_038788426.1">
    <property type="nucleotide sequence ID" value="XM_038928719.1"/>
</dbReference>
<keyword evidence="6" id="KW-0539">Nucleus</keyword>
<evidence type="ECO:0000256" key="6">
    <source>
        <dbReference type="ARBA" id="ARBA00023242"/>
    </source>
</evidence>
<dbReference type="GeneID" id="62201897"/>
<evidence type="ECO:0000256" key="2">
    <source>
        <dbReference type="ARBA" id="ARBA00008767"/>
    </source>
</evidence>
<dbReference type="CDD" id="cd08049">
    <property type="entry name" value="TAF8"/>
    <property type="match status" value="1"/>
</dbReference>